<dbReference type="EMBL" id="JAOVZQ010000001">
    <property type="protein sequence ID" value="MCY0096639.1"/>
    <property type="molecule type" value="Genomic_DNA"/>
</dbReference>
<keyword evidence="1" id="KW-1133">Transmembrane helix</keyword>
<accession>A0ABT3YL62</accession>
<keyword evidence="1" id="KW-0472">Membrane</keyword>
<keyword evidence="1" id="KW-0812">Transmembrane</keyword>
<name>A0ABT3YL62_9HYPH</name>
<keyword evidence="3" id="KW-1185">Reference proteome</keyword>
<evidence type="ECO:0000256" key="1">
    <source>
        <dbReference type="SAM" id="Phobius"/>
    </source>
</evidence>
<dbReference type="RefSeq" id="WP_267614456.1">
    <property type="nucleotide sequence ID" value="NZ_JAOVZQ010000001.1"/>
</dbReference>
<organism evidence="2 3">
    <name type="scientific">Hoeflea ulvae</name>
    <dbReference type="NCBI Taxonomy" id="2983764"/>
    <lineage>
        <taxon>Bacteria</taxon>
        <taxon>Pseudomonadati</taxon>
        <taxon>Pseudomonadota</taxon>
        <taxon>Alphaproteobacteria</taxon>
        <taxon>Hyphomicrobiales</taxon>
        <taxon>Rhizobiaceae</taxon>
        <taxon>Hoeflea</taxon>
    </lineage>
</organism>
<proteinExistence type="predicted"/>
<evidence type="ECO:0000313" key="2">
    <source>
        <dbReference type="EMBL" id="MCY0096639.1"/>
    </source>
</evidence>
<evidence type="ECO:0000313" key="3">
    <source>
        <dbReference type="Proteomes" id="UP001081283"/>
    </source>
</evidence>
<dbReference type="Proteomes" id="UP001081283">
    <property type="component" value="Unassembled WGS sequence"/>
</dbReference>
<gene>
    <name evidence="2" type="ORF">OEG82_21870</name>
</gene>
<feature type="transmembrane region" description="Helical" evidence="1">
    <location>
        <begin position="7"/>
        <end position="27"/>
    </location>
</feature>
<sequence>MPMNKKHVIYTYAILAAVAIFGTSLIAKSESEAGQTAAATVRTLQGEAIPGGAFGVVIVEDAREASLLHLRGIAGSGFALLRETGGKNCLRVPLRFVAGDFGGDSIGTTRAETIRLTLNDAGLVQALISGDDIVSDQYRVGRSSDDQIAIQEGLSVGHGFVLNPGKSLLEDMFGPDADQVVCIAD</sequence>
<reference evidence="2" key="1">
    <citation type="submission" date="2022-10" db="EMBL/GenBank/DDBJ databases">
        <title>Hoeflea sp. J2-29, isolated from marine algae.</title>
        <authorList>
            <person name="Kristyanto S."/>
            <person name="Kim J.M."/>
            <person name="Jeon C.O."/>
        </authorList>
    </citation>
    <scope>NUCLEOTIDE SEQUENCE</scope>
    <source>
        <strain evidence="2">J2-29</strain>
    </source>
</reference>
<protein>
    <submittedName>
        <fullName evidence="2">Uncharacterized protein</fullName>
    </submittedName>
</protein>
<comment type="caution">
    <text evidence="2">The sequence shown here is derived from an EMBL/GenBank/DDBJ whole genome shotgun (WGS) entry which is preliminary data.</text>
</comment>